<dbReference type="SUPFAM" id="SSF47413">
    <property type="entry name" value="lambda repressor-like DNA-binding domains"/>
    <property type="match status" value="1"/>
</dbReference>
<proteinExistence type="predicted"/>
<dbReference type="PANTHER" id="PTHR46558">
    <property type="entry name" value="TRACRIPTIONAL REGULATORY PROTEIN-RELATED-RELATED"/>
    <property type="match status" value="1"/>
</dbReference>
<dbReference type="Proteomes" id="UP001166402">
    <property type="component" value="Unassembled WGS sequence"/>
</dbReference>
<reference evidence="3" key="1">
    <citation type="submission" date="2021-03" db="EMBL/GenBank/DDBJ databases">
        <title>Genomic Encyclopedia of Type Strains, Phase IV (KMG-IV): sequencing the most valuable type-strain genomes for metagenomic binning, comparative biology and taxonomic classification.</title>
        <authorList>
            <person name="Goeker M."/>
        </authorList>
    </citation>
    <scope>NUCLEOTIDE SEQUENCE</scope>
    <source>
        <strain evidence="3">DSM 101588</strain>
    </source>
</reference>
<comment type="caution">
    <text evidence="3">The sequence shown here is derived from an EMBL/GenBank/DDBJ whole genome shotgun (WGS) entry which is preliminary data.</text>
</comment>
<evidence type="ECO:0000313" key="3">
    <source>
        <dbReference type="EMBL" id="MBP2071371.1"/>
    </source>
</evidence>
<name>A0ABS4NCJ3_9THEO</name>
<evidence type="ECO:0000313" key="4">
    <source>
        <dbReference type="Proteomes" id="UP001166402"/>
    </source>
</evidence>
<dbReference type="GO" id="GO:0003677">
    <property type="term" value="F:DNA binding"/>
    <property type="evidence" value="ECO:0007669"/>
    <property type="project" value="UniProtKB-KW"/>
</dbReference>
<dbReference type="InterPro" id="IPR010982">
    <property type="entry name" value="Lambda_DNA-bd_dom_sf"/>
</dbReference>
<dbReference type="EMBL" id="JAGGLT010000007">
    <property type="protein sequence ID" value="MBP2071371.1"/>
    <property type="molecule type" value="Genomic_DNA"/>
</dbReference>
<accession>A0ABS4NCJ3</accession>
<dbReference type="InterPro" id="IPR001387">
    <property type="entry name" value="Cro/C1-type_HTH"/>
</dbReference>
<dbReference type="Gene3D" id="1.10.260.40">
    <property type="entry name" value="lambda repressor-like DNA-binding domains"/>
    <property type="match status" value="1"/>
</dbReference>
<dbReference type="PROSITE" id="PS50943">
    <property type="entry name" value="HTH_CROC1"/>
    <property type="match status" value="1"/>
</dbReference>
<dbReference type="Pfam" id="PF01381">
    <property type="entry name" value="HTH_3"/>
    <property type="match status" value="1"/>
</dbReference>
<dbReference type="CDD" id="cd00093">
    <property type="entry name" value="HTH_XRE"/>
    <property type="match status" value="1"/>
</dbReference>
<gene>
    <name evidence="3" type="ORF">J2Z80_000885</name>
</gene>
<keyword evidence="4" id="KW-1185">Reference proteome</keyword>
<protein>
    <submittedName>
        <fullName evidence="3">DNA-binding XRE family transcriptional regulator</fullName>
    </submittedName>
</protein>
<sequence length="61" mass="7207">MYKLKEIRKSMGYTQLYMAKKLNISESYYSQLENGNRRMPLSIALKIAKVLNKSFEDIFLP</sequence>
<keyword evidence="1 3" id="KW-0238">DNA-binding</keyword>
<dbReference type="SMART" id="SM00530">
    <property type="entry name" value="HTH_XRE"/>
    <property type="match status" value="1"/>
</dbReference>
<organism evidence="3 4">
    <name type="scientific">Thermoanaerobacterium butyriciformans</name>
    <dbReference type="NCBI Taxonomy" id="1702242"/>
    <lineage>
        <taxon>Bacteria</taxon>
        <taxon>Bacillati</taxon>
        <taxon>Bacillota</taxon>
        <taxon>Clostridia</taxon>
        <taxon>Thermoanaerobacterales</taxon>
        <taxon>Thermoanaerobacteraceae</taxon>
        <taxon>Thermoanaerobacterium</taxon>
    </lineage>
</organism>
<feature type="domain" description="HTH cro/C1-type" evidence="2">
    <location>
        <begin position="4"/>
        <end position="58"/>
    </location>
</feature>
<evidence type="ECO:0000256" key="1">
    <source>
        <dbReference type="ARBA" id="ARBA00023125"/>
    </source>
</evidence>
<dbReference type="PANTHER" id="PTHR46558:SF4">
    <property type="entry name" value="DNA-BIDING PHAGE PROTEIN"/>
    <property type="match status" value="1"/>
</dbReference>
<evidence type="ECO:0000259" key="2">
    <source>
        <dbReference type="PROSITE" id="PS50943"/>
    </source>
</evidence>
<dbReference type="RefSeq" id="WP_209453289.1">
    <property type="nucleotide sequence ID" value="NZ_JAGGLT010000007.1"/>
</dbReference>